<evidence type="ECO:0000256" key="1">
    <source>
        <dbReference type="SAM" id="Phobius"/>
    </source>
</evidence>
<dbReference type="AlphaFoldDB" id="A0A0G1TS69"/>
<protein>
    <recommendedName>
        <fullName evidence="4">Glycosyltransferase RgtA/B/C/D-like domain-containing protein</fullName>
    </recommendedName>
</protein>
<dbReference type="EMBL" id="LCNM01000001">
    <property type="protein sequence ID" value="KKU57023.1"/>
    <property type="molecule type" value="Genomic_DNA"/>
</dbReference>
<name>A0A0G1TS69_9BACT</name>
<accession>A0A0G1TS69</accession>
<proteinExistence type="predicted"/>
<organism evidence="2 3">
    <name type="scientific">Candidatus Amesbacteria bacterium GW2011_GWA2_47_11</name>
    <dbReference type="NCBI Taxonomy" id="1618357"/>
    <lineage>
        <taxon>Bacteria</taxon>
        <taxon>Candidatus Amesiibacteriota</taxon>
    </lineage>
</organism>
<feature type="transmembrane region" description="Helical" evidence="1">
    <location>
        <begin position="330"/>
        <end position="349"/>
    </location>
</feature>
<dbReference type="Proteomes" id="UP000034607">
    <property type="component" value="Unassembled WGS sequence"/>
</dbReference>
<feature type="transmembrane region" description="Helical" evidence="1">
    <location>
        <begin position="386"/>
        <end position="403"/>
    </location>
</feature>
<evidence type="ECO:0000313" key="3">
    <source>
        <dbReference type="Proteomes" id="UP000034607"/>
    </source>
</evidence>
<feature type="transmembrane region" description="Helical" evidence="1">
    <location>
        <begin position="84"/>
        <end position="102"/>
    </location>
</feature>
<keyword evidence="1" id="KW-0812">Transmembrane</keyword>
<feature type="transmembrane region" description="Helical" evidence="1">
    <location>
        <begin position="170"/>
        <end position="195"/>
    </location>
</feature>
<feature type="transmembrane region" description="Helical" evidence="1">
    <location>
        <begin position="356"/>
        <end position="374"/>
    </location>
</feature>
<keyword evidence="1" id="KW-0472">Membrane</keyword>
<keyword evidence="1" id="KW-1133">Transmembrane helix</keyword>
<feature type="transmembrane region" description="Helical" evidence="1">
    <location>
        <begin position="410"/>
        <end position="431"/>
    </location>
</feature>
<evidence type="ECO:0008006" key="4">
    <source>
        <dbReference type="Google" id="ProtNLM"/>
    </source>
</evidence>
<evidence type="ECO:0000313" key="2">
    <source>
        <dbReference type="EMBL" id="KKU57023.1"/>
    </source>
</evidence>
<feature type="transmembrane region" description="Helical" evidence="1">
    <location>
        <begin position="201"/>
        <end position="218"/>
    </location>
</feature>
<feature type="transmembrane region" description="Helical" evidence="1">
    <location>
        <begin position="239"/>
        <end position="257"/>
    </location>
</feature>
<gene>
    <name evidence="2" type="ORF">UX78_C0001G0076</name>
</gene>
<sequence>MRSTILLIAFTALILSLSLRGNLGNPSPADMNTSRWRDDGPFELSPERGRFALLYSLLEDRSLTFSLPVARFVTPDLGYINDRYVSLFAPGVSFLVVPGYLVGKMFQLAQVGTYAVVALFALFNLLLIRAISLKLGASRSAAVLAGIIFLFATPAFAYSVSLYQHHFSTFLILMSVYLLLVPSGILILAAVFFLIAASVPLDYPNLFLMAPIGIYALGRLVSVRQKTAALHIRIDRTKFITLIFATLPLVFFFWFNFRSYGHPLQFSGTVRSVKVIDASGLPALPANPSEHEAQAFASGDYSPRKSALDFFNSRNLLGGFITHVFSPDRGILVFTPVLLFGILGIILAYRASHPIYPVLVGVLVVNLVLYSLWGDPWGGWAFGSRYLIPGYAVLSIFLSIFLSRSRLTRLGLLVFFLTAVFSVAVNTLGAVTTNRNPPRVEILELERVSGLPQKYTFARNWDFLTANLSKSVVYQTFASAYINSVQYYFLVTTVILVPVAWSTWYLAKRRHD</sequence>
<feature type="transmembrane region" description="Helical" evidence="1">
    <location>
        <begin position="141"/>
        <end position="163"/>
    </location>
</feature>
<feature type="transmembrane region" description="Helical" evidence="1">
    <location>
        <begin position="487"/>
        <end position="507"/>
    </location>
</feature>
<comment type="caution">
    <text evidence="2">The sequence shown here is derived from an EMBL/GenBank/DDBJ whole genome shotgun (WGS) entry which is preliminary data.</text>
</comment>
<feature type="transmembrane region" description="Helical" evidence="1">
    <location>
        <begin position="114"/>
        <end position="135"/>
    </location>
</feature>
<reference evidence="2 3" key="1">
    <citation type="journal article" date="2015" name="Nature">
        <title>rRNA introns, odd ribosomes, and small enigmatic genomes across a large radiation of phyla.</title>
        <authorList>
            <person name="Brown C.T."/>
            <person name="Hug L.A."/>
            <person name="Thomas B.C."/>
            <person name="Sharon I."/>
            <person name="Castelle C.J."/>
            <person name="Singh A."/>
            <person name="Wilkins M.J."/>
            <person name="Williams K.H."/>
            <person name="Banfield J.F."/>
        </authorList>
    </citation>
    <scope>NUCLEOTIDE SEQUENCE [LARGE SCALE GENOMIC DNA]</scope>
</reference>